<reference evidence="2" key="1">
    <citation type="journal article" date="2016" name="ISME J.">
        <title>Chasing the elusive Euryarchaeota class WSA2: genomes reveal a uniquely fastidious methyl-reducing methanogen.</title>
        <authorList>
            <person name="Nobu M.K."/>
            <person name="Narihiro T."/>
            <person name="Kuroda K."/>
            <person name="Mei R."/>
            <person name="Liu W.T."/>
        </authorList>
    </citation>
    <scope>NUCLEOTIDE SEQUENCE [LARGE SCALE GENOMIC DNA]</scope>
    <source>
        <strain evidence="2">ADurb1213_Bin02801</strain>
    </source>
</reference>
<protein>
    <submittedName>
        <fullName evidence="2">Uncharacterized protein</fullName>
    </submittedName>
</protein>
<dbReference type="NCBIfam" id="TIGR00149">
    <property type="entry name" value="TIGR00149_YjbQ"/>
    <property type="match status" value="1"/>
</dbReference>
<sequence>MYYTINLKTNKKIESVDITRKINEIISKSKLSSGICMVYSPHTTSGIIINESYDPSVLEDITTFLSDIVPHNIDYKHIEGNSDAHIKSSIVGTSKIIIFENGELLLGTWQGVFFMEFDGPRSRKVFVKLIKE</sequence>
<evidence type="ECO:0000256" key="1">
    <source>
        <dbReference type="ARBA" id="ARBA00005534"/>
    </source>
</evidence>
<dbReference type="PIRSF" id="PIRSF004681">
    <property type="entry name" value="UCP004681"/>
    <property type="match status" value="1"/>
</dbReference>
<organism evidence="2">
    <name type="scientific">Candidatus Methanofastidiosum methylothiophilum</name>
    <dbReference type="NCBI Taxonomy" id="1705564"/>
    <lineage>
        <taxon>Archaea</taxon>
        <taxon>Methanobacteriati</taxon>
        <taxon>Methanobacteriota</taxon>
        <taxon>Stenosarchaea group</taxon>
        <taxon>Candidatus Methanofastidiosia</taxon>
        <taxon>Candidatus Methanofastidiosales</taxon>
        <taxon>Candidatus Methanofastidiosaceae</taxon>
        <taxon>Candidatus Methanofastidiosum</taxon>
    </lineage>
</organism>
<comment type="similarity">
    <text evidence="1">Belongs to the UPF0047 family.</text>
</comment>
<dbReference type="PANTHER" id="PTHR30615">
    <property type="entry name" value="UNCHARACTERIZED PROTEIN YJBQ-RELATED"/>
    <property type="match status" value="1"/>
</dbReference>
<gene>
    <name evidence="2" type="ORF">APG09_00156</name>
</gene>
<accession>A0A150JNL5</accession>
<dbReference type="SUPFAM" id="SSF111038">
    <property type="entry name" value="YjbQ-like"/>
    <property type="match status" value="1"/>
</dbReference>
<proteinExistence type="inferred from homology"/>
<evidence type="ECO:0000313" key="2">
    <source>
        <dbReference type="EMBL" id="KYC58414.1"/>
    </source>
</evidence>
<dbReference type="InterPro" id="IPR035917">
    <property type="entry name" value="YjbQ-like_sf"/>
</dbReference>
<comment type="caution">
    <text evidence="2">The sequence shown here is derived from an EMBL/GenBank/DDBJ whole genome shotgun (WGS) entry which is preliminary data.</text>
</comment>
<name>A0A150JKG9_9EURY</name>
<dbReference type="Pfam" id="PF01894">
    <property type="entry name" value="YjbQ"/>
    <property type="match status" value="1"/>
</dbReference>
<dbReference type="PANTHER" id="PTHR30615:SF8">
    <property type="entry name" value="UPF0047 PROTEIN C4A8.02C"/>
    <property type="match status" value="1"/>
</dbReference>
<dbReference type="EMBL" id="LNJE01000002">
    <property type="protein sequence ID" value="KYC58414.1"/>
    <property type="molecule type" value="Genomic_DNA"/>
</dbReference>
<dbReference type="AlphaFoldDB" id="A0A150JKG9"/>
<dbReference type="InterPro" id="IPR001602">
    <property type="entry name" value="UPF0047_YjbQ-like"/>
</dbReference>
<accession>A0A150JKG9</accession>
<dbReference type="Gene3D" id="2.60.120.460">
    <property type="entry name" value="YjbQ-like"/>
    <property type="match status" value="1"/>
</dbReference>